<evidence type="ECO:0000313" key="1">
    <source>
        <dbReference type="EMBL" id="GAH56315.1"/>
    </source>
</evidence>
<protein>
    <recommendedName>
        <fullName evidence="2">Short-chain dehydrogenase/reductase SDR</fullName>
    </recommendedName>
</protein>
<name>X1HGX1_9ZZZZ</name>
<dbReference type="AlphaFoldDB" id="X1HGX1"/>
<dbReference type="Gene3D" id="3.40.50.720">
    <property type="entry name" value="NAD(P)-binding Rossmann-like Domain"/>
    <property type="match status" value="1"/>
</dbReference>
<sequence length="55" mass="5788">MTSSKIIYFGAYVPQDEERGTGVRTVDGKVVVITGGSRGLGKLLAQQFASDGARV</sequence>
<dbReference type="SUPFAM" id="SSF51735">
    <property type="entry name" value="NAD(P)-binding Rossmann-fold domains"/>
    <property type="match status" value="1"/>
</dbReference>
<reference evidence="1" key="1">
    <citation type="journal article" date="2014" name="Front. Microbiol.">
        <title>High frequency of phylogenetically diverse reductive dehalogenase-homologous genes in deep subseafloor sedimentary metagenomes.</title>
        <authorList>
            <person name="Kawai M."/>
            <person name="Futagami T."/>
            <person name="Toyoda A."/>
            <person name="Takaki Y."/>
            <person name="Nishi S."/>
            <person name="Hori S."/>
            <person name="Arai W."/>
            <person name="Tsubouchi T."/>
            <person name="Morono Y."/>
            <person name="Uchiyama I."/>
            <person name="Ito T."/>
            <person name="Fujiyama A."/>
            <person name="Inagaki F."/>
            <person name="Takami H."/>
        </authorList>
    </citation>
    <scope>NUCLEOTIDE SEQUENCE</scope>
    <source>
        <strain evidence="1">Expedition CK06-06</strain>
    </source>
</reference>
<gene>
    <name evidence="1" type="ORF">S03H2_26953</name>
</gene>
<dbReference type="InterPro" id="IPR036291">
    <property type="entry name" value="NAD(P)-bd_dom_sf"/>
</dbReference>
<evidence type="ECO:0008006" key="2">
    <source>
        <dbReference type="Google" id="ProtNLM"/>
    </source>
</evidence>
<accession>X1HGX1</accession>
<dbReference type="EMBL" id="BARU01015883">
    <property type="protein sequence ID" value="GAH56315.1"/>
    <property type="molecule type" value="Genomic_DNA"/>
</dbReference>
<organism evidence="1">
    <name type="scientific">marine sediment metagenome</name>
    <dbReference type="NCBI Taxonomy" id="412755"/>
    <lineage>
        <taxon>unclassified sequences</taxon>
        <taxon>metagenomes</taxon>
        <taxon>ecological metagenomes</taxon>
    </lineage>
</organism>
<feature type="non-terminal residue" evidence="1">
    <location>
        <position position="55"/>
    </location>
</feature>
<proteinExistence type="predicted"/>
<comment type="caution">
    <text evidence="1">The sequence shown here is derived from an EMBL/GenBank/DDBJ whole genome shotgun (WGS) entry which is preliminary data.</text>
</comment>